<reference evidence="2" key="1">
    <citation type="submission" date="2022-06" db="EMBL/GenBank/DDBJ databases">
        <title>New cyanobacteria of genus Symplocastrum in benthos of Lake Baikal.</title>
        <authorList>
            <person name="Sorokovikova E."/>
            <person name="Tikhonova I."/>
            <person name="Krasnopeev A."/>
            <person name="Evseev P."/>
            <person name="Gladkikh A."/>
            <person name="Belykh O."/>
        </authorList>
    </citation>
    <scope>NUCLEOTIDE SEQUENCE</scope>
    <source>
        <strain evidence="2">BBK-W-15</strain>
    </source>
</reference>
<protein>
    <submittedName>
        <fullName evidence="2">Glycosyltransferase family 4 protein</fullName>
    </submittedName>
</protein>
<dbReference type="CDD" id="cd03801">
    <property type="entry name" value="GT4_PimA-like"/>
    <property type="match status" value="1"/>
</dbReference>
<accession>A0AAE3KLD8</accession>
<dbReference type="SUPFAM" id="SSF53756">
    <property type="entry name" value="UDP-Glycosyltransferase/glycogen phosphorylase"/>
    <property type="match status" value="1"/>
</dbReference>
<dbReference type="PANTHER" id="PTHR12526">
    <property type="entry name" value="GLYCOSYLTRANSFERASE"/>
    <property type="match status" value="1"/>
</dbReference>
<name>A0AAE3KLD8_9CYAN</name>
<dbReference type="RefSeq" id="WP_254010785.1">
    <property type="nucleotide sequence ID" value="NZ_JAMZMM010000034.1"/>
</dbReference>
<dbReference type="Pfam" id="PF00534">
    <property type="entry name" value="Glycos_transf_1"/>
    <property type="match status" value="1"/>
</dbReference>
<dbReference type="EMBL" id="JAMZMM010000034">
    <property type="protein sequence ID" value="MCP2727979.1"/>
    <property type="molecule type" value="Genomic_DNA"/>
</dbReference>
<sequence length="447" mass="50700">MNQPKRLAIYLFSYDGIATWCCGVGSITKQFIHSMPVVAEYLQEHGFETVFYAGTPFYHPECSWYSPEILHETEEICRSLSGDVLYHLNGTEGDDMYVDIEQWKATSVGAANIVINYFQKHELNIVFTTDPPYCGVSSFLFRQLSHFKGNKPIVVWIPHSTALIHEKNTNETRYNWEKQAVFDANTHKECFVAYCNNFIKNHLINEYQASLESLVPLINGLPLVENKTRYNPQEIIKKYGLPSDCDLVFAGGRAAKYKGFEYLVKAFAESQKDHTAELVLMVTSLATSQTEGTYSEIIKLFEELQVRGKVINNYISLEELKAIFRSPKVKAVAIPSLAEPFGMIPLDVRDACDENGPVLVCSQVDGLKESTVHGEDGFLVDVENTSQFAQTLTRAVNMSFEERKKFLMKGKETLQRKYNYPKNIADCILKIVDRGKTIDERIGNLPS</sequence>
<keyword evidence="3" id="KW-1185">Reference proteome</keyword>
<dbReference type="InterPro" id="IPR001296">
    <property type="entry name" value="Glyco_trans_1"/>
</dbReference>
<proteinExistence type="predicted"/>
<comment type="caution">
    <text evidence="2">The sequence shown here is derived from an EMBL/GenBank/DDBJ whole genome shotgun (WGS) entry which is preliminary data.</text>
</comment>
<dbReference type="Proteomes" id="UP001204953">
    <property type="component" value="Unassembled WGS sequence"/>
</dbReference>
<dbReference type="GO" id="GO:0016757">
    <property type="term" value="F:glycosyltransferase activity"/>
    <property type="evidence" value="ECO:0007669"/>
    <property type="project" value="InterPro"/>
</dbReference>
<dbReference type="Gene3D" id="3.40.50.2000">
    <property type="entry name" value="Glycogen Phosphorylase B"/>
    <property type="match status" value="2"/>
</dbReference>
<dbReference type="AlphaFoldDB" id="A0AAE3KLD8"/>
<evidence type="ECO:0000259" key="1">
    <source>
        <dbReference type="Pfam" id="PF00534"/>
    </source>
</evidence>
<evidence type="ECO:0000313" key="2">
    <source>
        <dbReference type="EMBL" id="MCP2727979.1"/>
    </source>
</evidence>
<organism evidence="2 3">
    <name type="scientific">Limnofasciculus baicalensis BBK-W-15</name>
    <dbReference type="NCBI Taxonomy" id="2699891"/>
    <lineage>
        <taxon>Bacteria</taxon>
        <taxon>Bacillati</taxon>
        <taxon>Cyanobacteriota</taxon>
        <taxon>Cyanophyceae</taxon>
        <taxon>Coleofasciculales</taxon>
        <taxon>Coleofasciculaceae</taxon>
        <taxon>Limnofasciculus</taxon>
        <taxon>Limnofasciculus baicalensis</taxon>
    </lineage>
</organism>
<gene>
    <name evidence="2" type="ORF">NJ959_05730</name>
</gene>
<evidence type="ECO:0000313" key="3">
    <source>
        <dbReference type="Proteomes" id="UP001204953"/>
    </source>
</evidence>
<feature type="domain" description="Glycosyl transferase family 1" evidence="1">
    <location>
        <begin position="233"/>
        <end position="411"/>
    </location>
</feature>